<name>A0A1H1X761_9MICO</name>
<dbReference type="SUPFAM" id="SSF51735">
    <property type="entry name" value="NAD(P)-binding Rossmann-fold domains"/>
    <property type="match status" value="1"/>
</dbReference>
<protein>
    <submittedName>
        <fullName evidence="3">Enoyl reductase</fullName>
    </submittedName>
</protein>
<dbReference type="SMART" id="SM00829">
    <property type="entry name" value="PKS_ER"/>
    <property type="match status" value="1"/>
</dbReference>
<keyword evidence="4" id="KW-1185">Reference proteome</keyword>
<gene>
    <name evidence="3" type="ORF">SAMN04489834_2704</name>
</gene>
<accession>A0A1H1X761</accession>
<evidence type="ECO:0000259" key="2">
    <source>
        <dbReference type="SMART" id="SM00829"/>
    </source>
</evidence>
<dbReference type="OrthoDB" id="3727682at2"/>
<evidence type="ECO:0000313" key="4">
    <source>
        <dbReference type="Proteomes" id="UP000181956"/>
    </source>
</evidence>
<dbReference type="Pfam" id="PF13602">
    <property type="entry name" value="ADH_zinc_N_2"/>
    <property type="match status" value="1"/>
</dbReference>
<dbReference type="Gene3D" id="3.40.50.720">
    <property type="entry name" value="NAD(P)-binding Rossmann-like Domain"/>
    <property type="match status" value="1"/>
</dbReference>
<dbReference type="GO" id="GO:0016491">
    <property type="term" value="F:oxidoreductase activity"/>
    <property type="evidence" value="ECO:0007669"/>
    <property type="project" value="InterPro"/>
</dbReference>
<dbReference type="InterPro" id="IPR011032">
    <property type="entry name" value="GroES-like_sf"/>
</dbReference>
<dbReference type="CDD" id="cd05289">
    <property type="entry name" value="MDR_like_2"/>
    <property type="match status" value="1"/>
</dbReference>
<organism evidence="3 4">
    <name type="scientific">Microterricola viridarii</name>
    <dbReference type="NCBI Taxonomy" id="412690"/>
    <lineage>
        <taxon>Bacteria</taxon>
        <taxon>Bacillati</taxon>
        <taxon>Actinomycetota</taxon>
        <taxon>Actinomycetes</taxon>
        <taxon>Micrococcales</taxon>
        <taxon>Microbacteriaceae</taxon>
        <taxon>Microterricola</taxon>
    </lineage>
</organism>
<dbReference type="EMBL" id="LT629742">
    <property type="protein sequence ID" value="SDT04456.1"/>
    <property type="molecule type" value="Genomic_DNA"/>
</dbReference>
<dbReference type="AlphaFoldDB" id="A0A1H1X761"/>
<dbReference type="InterPro" id="IPR051603">
    <property type="entry name" value="Zinc-ADH_QOR/CCCR"/>
</dbReference>
<reference evidence="4" key="1">
    <citation type="submission" date="2016-10" db="EMBL/GenBank/DDBJ databases">
        <authorList>
            <person name="Varghese N."/>
            <person name="Submissions S."/>
        </authorList>
    </citation>
    <scope>NUCLEOTIDE SEQUENCE [LARGE SCALE GENOMIC DNA]</scope>
    <source>
        <strain evidence="4">DSM 21772</strain>
    </source>
</reference>
<evidence type="ECO:0000256" key="1">
    <source>
        <dbReference type="ARBA" id="ARBA00022857"/>
    </source>
</evidence>
<dbReference type="PANTHER" id="PTHR44154:SF1">
    <property type="entry name" value="QUINONE OXIDOREDUCTASE"/>
    <property type="match status" value="1"/>
</dbReference>
<sequence>MSRAVMFSAFGPATQVFDVLEVPEPHASAGQVRVRVKAAGLNPVDWKIALYPPVAAAYHLADLPSGNGNDFSGVIDEVGEGVTRWSVGDEVYGGRRFYAQADYLIADPDILVAKPAGLGWEQAGALDIVGRTAWAEVASQNLTAADTVLVTAAAGGVGVLAVQLARRAGATVIGTASRENHAYLRSLGATPVLYGDGLVKRVRALAPNGVTVVLDHHGAASIQAGLDLGVDPSRINTIADRPFAAQHGVATVGGAAAGRAELAELGQLIAAGDVDFPIEARYPLEQVREAYARLQSGHLRGKIVLVTE</sequence>
<dbReference type="Proteomes" id="UP000181956">
    <property type="component" value="Chromosome I"/>
</dbReference>
<dbReference type="SUPFAM" id="SSF50129">
    <property type="entry name" value="GroES-like"/>
    <property type="match status" value="1"/>
</dbReference>
<dbReference type="PANTHER" id="PTHR44154">
    <property type="entry name" value="QUINONE OXIDOREDUCTASE"/>
    <property type="match status" value="1"/>
</dbReference>
<dbReference type="InterPro" id="IPR013154">
    <property type="entry name" value="ADH-like_N"/>
</dbReference>
<evidence type="ECO:0000313" key="3">
    <source>
        <dbReference type="EMBL" id="SDT04456.1"/>
    </source>
</evidence>
<dbReference type="Pfam" id="PF08240">
    <property type="entry name" value="ADH_N"/>
    <property type="match status" value="1"/>
</dbReference>
<keyword evidence="1" id="KW-0521">NADP</keyword>
<feature type="domain" description="Enoyl reductase (ER)" evidence="2">
    <location>
        <begin position="11"/>
        <end position="305"/>
    </location>
</feature>
<dbReference type="STRING" id="412690.SAMN04489834_2704"/>
<dbReference type="Gene3D" id="3.90.180.10">
    <property type="entry name" value="Medium-chain alcohol dehydrogenases, catalytic domain"/>
    <property type="match status" value="1"/>
</dbReference>
<proteinExistence type="predicted"/>
<dbReference type="InterPro" id="IPR036291">
    <property type="entry name" value="NAD(P)-bd_dom_sf"/>
</dbReference>
<dbReference type="InterPro" id="IPR020843">
    <property type="entry name" value="ER"/>
</dbReference>